<dbReference type="GO" id="GO:0003779">
    <property type="term" value="F:actin binding"/>
    <property type="evidence" value="ECO:0007669"/>
    <property type="project" value="TreeGrafter"/>
</dbReference>
<dbReference type="GeneID" id="24124972"/>
<name>A0A067CPX9_SAPPC</name>
<sequence length="389" mass="43055">MGALQSSDDDGHECHIMAHHEIAAFYDALKVAMAKRPVLPKTTPTAAEIRARLHEHDKRKHALLLPLPAHMPTAPVKITKTIKPVDTARAVSESELRMRELSARQDHDTNALFEAILAFKASCSTQEAFLDGLAGCQRAQRLWRQHQYDSSHDLELLCKVQQKARDASGAGALTAKLAYREPTIDGRLKKLALAASLVSSNVPPTSGQIFYNQSVTDHKLLLEKQLCWEQDLLHISVDVKSELHDSVFLDRSVVDTIYNLVALAPFFQTNLMVEAVALAETFWVHPKQFWWTAVHACVDMDQCELLLWMLPQKPMITLRHVVKTCLEAKKIAAAEALAKQEPNATERSELLQMVHRAQGPSAASPTTAAAKPPPPAPKVPLPAPSMQSI</sequence>
<feature type="compositionally biased region" description="Pro residues" evidence="1">
    <location>
        <begin position="371"/>
        <end position="383"/>
    </location>
</feature>
<feature type="compositionally biased region" description="Low complexity" evidence="1">
    <location>
        <begin position="360"/>
        <end position="370"/>
    </location>
</feature>
<dbReference type="InterPro" id="IPR016534">
    <property type="entry name" value="VPS16"/>
</dbReference>
<gene>
    <name evidence="2" type="ORF">SPRG_02417</name>
</gene>
<dbReference type="GO" id="GO:0006886">
    <property type="term" value="P:intracellular protein transport"/>
    <property type="evidence" value="ECO:0007669"/>
    <property type="project" value="InterPro"/>
</dbReference>
<protein>
    <submittedName>
        <fullName evidence="2">Uncharacterized protein</fullName>
    </submittedName>
</protein>
<evidence type="ECO:0000256" key="1">
    <source>
        <dbReference type="SAM" id="MobiDB-lite"/>
    </source>
</evidence>
<dbReference type="KEGG" id="spar:SPRG_02417"/>
<dbReference type="STRING" id="695850.A0A067CPX9"/>
<dbReference type="AlphaFoldDB" id="A0A067CPX9"/>
<dbReference type="EMBL" id="KK583194">
    <property type="protein sequence ID" value="KDO32719.1"/>
    <property type="molecule type" value="Genomic_DNA"/>
</dbReference>
<dbReference type="GO" id="GO:0005768">
    <property type="term" value="C:endosome"/>
    <property type="evidence" value="ECO:0007669"/>
    <property type="project" value="TreeGrafter"/>
</dbReference>
<dbReference type="PANTHER" id="PTHR12811:SF0">
    <property type="entry name" value="VACUOLAR PROTEIN SORTING-ASSOCIATED PROTEIN 16 HOMOLOG"/>
    <property type="match status" value="1"/>
</dbReference>
<proteinExistence type="predicted"/>
<organism evidence="2 3">
    <name type="scientific">Saprolegnia parasitica (strain CBS 223.65)</name>
    <dbReference type="NCBI Taxonomy" id="695850"/>
    <lineage>
        <taxon>Eukaryota</taxon>
        <taxon>Sar</taxon>
        <taxon>Stramenopiles</taxon>
        <taxon>Oomycota</taxon>
        <taxon>Saprolegniomycetes</taxon>
        <taxon>Saprolegniales</taxon>
        <taxon>Saprolegniaceae</taxon>
        <taxon>Saprolegnia</taxon>
    </lineage>
</organism>
<dbReference type="GO" id="GO:0016197">
    <property type="term" value="P:endosomal transport"/>
    <property type="evidence" value="ECO:0007669"/>
    <property type="project" value="TreeGrafter"/>
</dbReference>
<evidence type="ECO:0000313" key="3">
    <source>
        <dbReference type="Proteomes" id="UP000030745"/>
    </source>
</evidence>
<dbReference type="VEuPathDB" id="FungiDB:SPRG_02417"/>
<accession>A0A067CPX9</accession>
<dbReference type="GO" id="GO:0030897">
    <property type="term" value="C:HOPS complex"/>
    <property type="evidence" value="ECO:0007669"/>
    <property type="project" value="TreeGrafter"/>
</dbReference>
<keyword evidence="3" id="KW-1185">Reference proteome</keyword>
<dbReference type="PANTHER" id="PTHR12811">
    <property type="entry name" value="VACUOLAR PROTEIN SORTING VPS16"/>
    <property type="match status" value="1"/>
</dbReference>
<evidence type="ECO:0000313" key="2">
    <source>
        <dbReference type="EMBL" id="KDO32719.1"/>
    </source>
</evidence>
<dbReference type="InterPro" id="IPR038132">
    <property type="entry name" value="Vps16_C_sf"/>
</dbReference>
<dbReference type="Gene3D" id="1.10.150.780">
    <property type="entry name" value="Vps16, C-terminal region"/>
    <property type="match status" value="1"/>
</dbReference>
<reference evidence="2 3" key="1">
    <citation type="journal article" date="2013" name="PLoS Genet.">
        <title>Distinctive expansion of potential virulence genes in the genome of the oomycete fish pathogen Saprolegnia parasitica.</title>
        <authorList>
            <person name="Jiang R.H."/>
            <person name="de Bruijn I."/>
            <person name="Haas B.J."/>
            <person name="Belmonte R."/>
            <person name="Lobach L."/>
            <person name="Christie J."/>
            <person name="van den Ackerveken G."/>
            <person name="Bottin A."/>
            <person name="Bulone V."/>
            <person name="Diaz-Moreno S.M."/>
            <person name="Dumas B."/>
            <person name="Fan L."/>
            <person name="Gaulin E."/>
            <person name="Govers F."/>
            <person name="Grenville-Briggs L.J."/>
            <person name="Horner N.R."/>
            <person name="Levin J.Z."/>
            <person name="Mammella M."/>
            <person name="Meijer H.J."/>
            <person name="Morris P."/>
            <person name="Nusbaum C."/>
            <person name="Oome S."/>
            <person name="Phillips A.J."/>
            <person name="van Rooyen D."/>
            <person name="Rzeszutek E."/>
            <person name="Saraiva M."/>
            <person name="Secombes C.J."/>
            <person name="Seidl M.F."/>
            <person name="Snel B."/>
            <person name="Stassen J.H."/>
            <person name="Sykes S."/>
            <person name="Tripathy S."/>
            <person name="van den Berg H."/>
            <person name="Vega-Arreguin J.C."/>
            <person name="Wawra S."/>
            <person name="Young S.K."/>
            <person name="Zeng Q."/>
            <person name="Dieguez-Uribeondo J."/>
            <person name="Russ C."/>
            <person name="Tyler B.M."/>
            <person name="van West P."/>
        </authorList>
    </citation>
    <scope>NUCLEOTIDE SEQUENCE [LARGE SCALE GENOMIC DNA]</scope>
    <source>
        <strain evidence="2 3">CBS 223.65</strain>
    </source>
</reference>
<dbReference type="RefSeq" id="XP_012196383.1">
    <property type="nucleotide sequence ID" value="XM_012340993.1"/>
</dbReference>
<dbReference type="Proteomes" id="UP000030745">
    <property type="component" value="Unassembled WGS sequence"/>
</dbReference>
<feature type="region of interest" description="Disordered" evidence="1">
    <location>
        <begin position="355"/>
        <end position="389"/>
    </location>
</feature>
<dbReference type="GO" id="GO:0042144">
    <property type="term" value="P:vacuole fusion, non-autophagic"/>
    <property type="evidence" value="ECO:0007669"/>
    <property type="project" value="TreeGrafter"/>
</dbReference>
<dbReference type="GO" id="GO:0005765">
    <property type="term" value="C:lysosomal membrane"/>
    <property type="evidence" value="ECO:0007669"/>
    <property type="project" value="TreeGrafter"/>
</dbReference>
<dbReference type="OrthoDB" id="74682at2759"/>